<feature type="compositionally biased region" description="Gly residues" evidence="1">
    <location>
        <begin position="147"/>
        <end position="157"/>
    </location>
</feature>
<reference evidence="2 3" key="1">
    <citation type="journal article" date="2009" name="Science">
        <title>Green evolution and dynamic adaptations revealed by genomes of the marine picoeukaryotes Micromonas.</title>
        <authorList>
            <person name="Worden A.Z."/>
            <person name="Lee J.H."/>
            <person name="Mock T."/>
            <person name="Rouze P."/>
            <person name="Simmons M.P."/>
            <person name="Aerts A.L."/>
            <person name="Allen A.E."/>
            <person name="Cuvelier M.L."/>
            <person name="Derelle E."/>
            <person name="Everett M.V."/>
            <person name="Foulon E."/>
            <person name="Grimwood J."/>
            <person name="Gundlach H."/>
            <person name="Henrissat B."/>
            <person name="Napoli C."/>
            <person name="McDonald S.M."/>
            <person name="Parker M.S."/>
            <person name="Rombauts S."/>
            <person name="Salamov A."/>
            <person name="Von Dassow P."/>
            <person name="Badger J.H."/>
            <person name="Coutinho P.M."/>
            <person name="Demir E."/>
            <person name="Dubchak I."/>
            <person name="Gentemann C."/>
            <person name="Eikrem W."/>
            <person name="Gready J.E."/>
            <person name="John U."/>
            <person name="Lanier W."/>
            <person name="Lindquist E.A."/>
            <person name="Lucas S."/>
            <person name="Mayer K.F."/>
            <person name="Moreau H."/>
            <person name="Not F."/>
            <person name="Otillar R."/>
            <person name="Panaud O."/>
            <person name="Pangilinan J."/>
            <person name="Paulsen I."/>
            <person name="Piegu B."/>
            <person name="Poliakov A."/>
            <person name="Robbens S."/>
            <person name="Schmutz J."/>
            <person name="Toulza E."/>
            <person name="Wyss T."/>
            <person name="Zelensky A."/>
            <person name="Zhou K."/>
            <person name="Armbrust E.V."/>
            <person name="Bhattacharya D."/>
            <person name="Goodenough U.W."/>
            <person name="Van de Peer Y."/>
            <person name="Grigoriev I.V."/>
        </authorList>
    </citation>
    <scope>NUCLEOTIDE SEQUENCE [LARGE SCALE GENOMIC DNA]</scope>
    <source>
        <strain evidence="2 3">CCMP1545</strain>
    </source>
</reference>
<dbReference type="AlphaFoldDB" id="C1MGU4"/>
<dbReference type="EMBL" id="GG663735">
    <property type="protein sequence ID" value="EEH60632.1"/>
    <property type="molecule type" value="Genomic_DNA"/>
</dbReference>
<gene>
    <name evidence="2" type="ORF">MICPUCDRAFT_61144</name>
</gene>
<sequence>MVAVGARGAVRSSADLRISALRCVALFARRVIAEKSVIVSALHSTHRRRASRRRAASHSVSLAPALARTAPTMSTVASTLSLCRGVAAARKACAPGCACHASPVARKQRSSPSSSSSSSRVALRPVSMAGAGRKPKDDDADKPRGFPSGGGSSGMRGPGAAPLRMENEDQRKFGYGGDGLPPDDYDGDDEGWEPGGDGGAPSQTGLFILLGAGAWALWEYKRPGGALNPQTKIDAQRRAHEKRLAARAKRQAAMRSGGATSTIEFK</sequence>
<feature type="compositionally biased region" description="Acidic residues" evidence="1">
    <location>
        <begin position="181"/>
        <end position="192"/>
    </location>
</feature>
<feature type="compositionally biased region" description="Low complexity" evidence="1">
    <location>
        <begin position="110"/>
        <end position="119"/>
    </location>
</feature>
<dbReference type="RefSeq" id="XP_003055380.1">
    <property type="nucleotide sequence ID" value="XM_003055334.1"/>
</dbReference>
<evidence type="ECO:0000256" key="1">
    <source>
        <dbReference type="SAM" id="MobiDB-lite"/>
    </source>
</evidence>
<dbReference type="OrthoDB" id="10493909at2759"/>
<keyword evidence="3" id="KW-1185">Reference proteome</keyword>
<evidence type="ECO:0000313" key="3">
    <source>
        <dbReference type="Proteomes" id="UP000001876"/>
    </source>
</evidence>
<evidence type="ECO:0000313" key="2">
    <source>
        <dbReference type="EMBL" id="EEH60632.1"/>
    </source>
</evidence>
<protein>
    <submittedName>
        <fullName evidence="2">Predicted protein</fullName>
    </submittedName>
</protein>
<dbReference type="GeneID" id="9681085"/>
<name>C1MGU4_MICPC</name>
<accession>C1MGU4</accession>
<feature type="region of interest" description="Disordered" evidence="1">
    <location>
        <begin position="101"/>
        <end position="203"/>
    </location>
</feature>
<proteinExistence type="predicted"/>
<dbReference type="KEGG" id="mpp:MICPUCDRAFT_61144"/>
<organism evidence="3">
    <name type="scientific">Micromonas pusilla (strain CCMP1545)</name>
    <name type="common">Picoplanktonic green alga</name>
    <dbReference type="NCBI Taxonomy" id="564608"/>
    <lineage>
        <taxon>Eukaryota</taxon>
        <taxon>Viridiplantae</taxon>
        <taxon>Chlorophyta</taxon>
        <taxon>Mamiellophyceae</taxon>
        <taxon>Mamiellales</taxon>
        <taxon>Mamiellaceae</taxon>
        <taxon>Micromonas</taxon>
    </lineage>
</organism>
<dbReference type="Proteomes" id="UP000001876">
    <property type="component" value="Unassembled WGS sequence"/>
</dbReference>
<feature type="compositionally biased region" description="Basic and acidic residues" evidence="1">
    <location>
        <begin position="134"/>
        <end position="144"/>
    </location>
</feature>